<protein>
    <submittedName>
        <fullName evidence="2">Dinitrogenase iron-molybdenum cofactor biosynthesis protein</fullName>
    </submittedName>
</protein>
<gene>
    <name evidence="2" type="ordered locus">Aboo_0687</name>
</gene>
<dbReference type="AlphaFoldDB" id="B5I9M9"/>
<feature type="domain" description="Dinitrogenase iron-molybdenum cofactor biosynthesis" evidence="1">
    <location>
        <begin position="14"/>
        <end position="103"/>
    </location>
</feature>
<proteinExistence type="predicted"/>
<dbReference type="InterPro" id="IPR036105">
    <property type="entry name" value="DiNase_FeMo-co_biosyn_sf"/>
</dbReference>
<dbReference type="GeneID" id="8827633"/>
<dbReference type="RefSeq" id="WP_008081908.1">
    <property type="nucleotide sequence ID" value="NC_013926.1"/>
</dbReference>
<accession>B5I9M9</accession>
<dbReference type="eggNOG" id="arCOG02734">
    <property type="taxonomic scope" value="Archaea"/>
</dbReference>
<dbReference type="PANTHER" id="PTHR33937:SF2">
    <property type="entry name" value="DINITROGENASE IRON-MOLYBDENUM COFACTOR BIOSYNTHESIS DOMAIN-CONTAINING PROTEIN"/>
    <property type="match status" value="1"/>
</dbReference>
<dbReference type="KEGG" id="abi:Aboo_0687"/>
<dbReference type="EMBL" id="CP001941">
    <property type="protein sequence ID" value="ADD08498.1"/>
    <property type="molecule type" value="Genomic_DNA"/>
</dbReference>
<evidence type="ECO:0000259" key="1">
    <source>
        <dbReference type="Pfam" id="PF02579"/>
    </source>
</evidence>
<dbReference type="InterPro" id="IPR033913">
    <property type="entry name" value="MTH1175_dom"/>
</dbReference>
<dbReference type="HOGENOM" id="CLU_104194_2_2_2"/>
<dbReference type="Pfam" id="PF02579">
    <property type="entry name" value="Nitro_FeMo-Co"/>
    <property type="match status" value="1"/>
</dbReference>
<dbReference type="InterPro" id="IPR003731">
    <property type="entry name" value="Di-Nase_FeMo-co_biosynth"/>
</dbReference>
<dbReference type="OrthoDB" id="85838at2157"/>
<dbReference type="CDD" id="cd00851">
    <property type="entry name" value="MTH1175"/>
    <property type="match status" value="1"/>
</dbReference>
<dbReference type="InterPro" id="IPR051840">
    <property type="entry name" value="NifX/NifY_domain"/>
</dbReference>
<dbReference type="Gene3D" id="3.30.420.130">
    <property type="entry name" value="Dinitrogenase iron-molybdenum cofactor biosynthesis domain"/>
    <property type="match status" value="1"/>
</dbReference>
<dbReference type="PANTHER" id="PTHR33937">
    <property type="entry name" value="IRON-MOLYBDENUM PROTEIN-RELATED-RELATED"/>
    <property type="match status" value="1"/>
</dbReference>
<dbReference type="Proteomes" id="UP000001400">
    <property type="component" value="Chromosome"/>
</dbReference>
<dbReference type="STRING" id="439481.Aboo_0687"/>
<name>B5I9M9_ACIB4</name>
<dbReference type="SUPFAM" id="SSF53146">
    <property type="entry name" value="Nitrogenase accessory factor-like"/>
    <property type="match status" value="1"/>
</dbReference>
<evidence type="ECO:0000313" key="2">
    <source>
        <dbReference type="EMBL" id="ADD08498.1"/>
    </source>
</evidence>
<sequence length="130" mass="14485">MRVAIPSISDEGLDSKVSGHFGRSPYYTFVDIENGEIKNVEVVPVPFEEHGPGDLPNFVKEHGGEVVIAYGMGPRATEFFQQLGINVVTGAGGRIRDVIDAFIHNMLEVDPYWKEKIEKEKKRKGECEGH</sequence>
<evidence type="ECO:0000313" key="3">
    <source>
        <dbReference type="Proteomes" id="UP000001400"/>
    </source>
</evidence>
<keyword evidence="3" id="KW-1185">Reference proteome</keyword>
<organism evidence="2 3">
    <name type="scientific">Aciduliprofundum boonei (strain DSM 19572 / T469)</name>
    <dbReference type="NCBI Taxonomy" id="439481"/>
    <lineage>
        <taxon>Archaea</taxon>
        <taxon>Methanobacteriati</taxon>
        <taxon>Thermoplasmatota</taxon>
        <taxon>DHVE2 group</taxon>
        <taxon>Candidatus Aciduliprofundum</taxon>
    </lineage>
</organism>
<reference evidence="2" key="1">
    <citation type="submission" date="2010-02" db="EMBL/GenBank/DDBJ databases">
        <title>Complete sequence of Aciduliprofundum boonei T469.</title>
        <authorList>
            <consortium name="US DOE Joint Genome Institute"/>
            <person name="Lucas S."/>
            <person name="Copeland A."/>
            <person name="Lapidus A."/>
            <person name="Cheng J.-F."/>
            <person name="Bruce D."/>
            <person name="Goodwin L."/>
            <person name="Pitluck S."/>
            <person name="Saunders E."/>
            <person name="Detter J.C."/>
            <person name="Han C."/>
            <person name="Tapia R."/>
            <person name="Land M."/>
            <person name="Hauser L."/>
            <person name="Kyrpides N."/>
            <person name="Mikhailova N."/>
            <person name="Flores G."/>
            <person name="Reysenbach A.-L."/>
            <person name="Woyke T."/>
        </authorList>
    </citation>
    <scope>NUCLEOTIDE SEQUENCE</scope>
    <source>
        <strain evidence="2">T469</strain>
    </source>
</reference>